<evidence type="ECO:0000256" key="1">
    <source>
        <dbReference type="SAM" id="MobiDB-lite"/>
    </source>
</evidence>
<protein>
    <submittedName>
        <fullName evidence="2">Uncharacterized protein</fullName>
    </submittedName>
</protein>
<comment type="caution">
    <text evidence="2">The sequence shown here is derived from an EMBL/GenBank/DDBJ whole genome shotgun (WGS) entry which is preliminary data.</text>
</comment>
<accession>A0ABQ4CE06</accession>
<name>A0ABQ4CE06_9ACTN</name>
<reference evidence="2 3" key="1">
    <citation type="submission" date="2021-01" db="EMBL/GenBank/DDBJ databases">
        <title>Whole genome shotgun sequence of Asanoa iriomotensis NBRC 100142.</title>
        <authorList>
            <person name="Komaki H."/>
            <person name="Tamura T."/>
        </authorList>
    </citation>
    <scope>NUCLEOTIDE SEQUENCE [LARGE SCALE GENOMIC DNA]</scope>
    <source>
        <strain evidence="2 3">NBRC 100142</strain>
    </source>
</reference>
<keyword evidence="3" id="KW-1185">Reference proteome</keyword>
<organism evidence="2 3">
    <name type="scientific">Asanoa iriomotensis</name>
    <dbReference type="NCBI Taxonomy" id="234613"/>
    <lineage>
        <taxon>Bacteria</taxon>
        <taxon>Bacillati</taxon>
        <taxon>Actinomycetota</taxon>
        <taxon>Actinomycetes</taxon>
        <taxon>Micromonosporales</taxon>
        <taxon>Micromonosporaceae</taxon>
        <taxon>Asanoa</taxon>
    </lineage>
</organism>
<dbReference type="Proteomes" id="UP000624325">
    <property type="component" value="Unassembled WGS sequence"/>
</dbReference>
<feature type="region of interest" description="Disordered" evidence="1">
    <location>
        <begin position="37"/>
        <end position="68"/>
    </location>
</feature>
<evidence type="ECO:0000313" key="3">
    <source>
        <dbReference type="Proteomes" id="UP000624325"/>
    </source>
</evidence>
<dbReference type="EMBL" id="BONC01000084">
    <property type="protein sequence ID" value="GIF60993.1"/>
    <property type="molecule type" value="Genomic_DNA"/>
</dbReference>
<gene>
    <name evidence="2" type="ORF">Air01nite_70880</name>
</gene>
<proteinExistence type="predicted"/>
<sequence>MGGSSLHLAFKVTTLGGRPRAWRCRAWLDERVSRCGRRRGDEEDGWQERPGSPEAPCRTIAGSTVRRR</sequence>
<evidence type="ECO:0000313" key="2">
    <source>
        <dbReference type="EMBL" id="GIF60993.1"/>
    </source>
</evidence>